<proteinExistence type="predicted"/>
<feature type="region of interest" description="Disordered" evidence="1">
    <location>
        <begin position="153"/>
        <end position="181"/>
    </location>
</feature>
<keyword evidence="3" id="KW-1185">Reference proteome</keyword>
<comment type="caution">
    <text evidence="2">The sequence shown here is derived from an EMBL/GenBank/DDBJ whole genome shotgun (WGS) entry which is preliminary data.</text>
</comment>
<reference evidence="2" key="1">
    <citation type="submission" date="2023-04" db="EMBL/GenBank/DDBJ databases">
        <title>Chromosome-level genome of Chaenocephalus aceratus.</title>
        <authorList>
            <person name="Park H."/>
        </authorList>
    </citation>
    <scope>NUCLEOTIDE SEQUENCE</scope>
    <source>
        <strain evidence="2">DE</strain>
        <tissue evidence="2">Muscle</tissue>
    </source>
</reference>
<evidence type="ECO:0000256" key="1">
    <source>
        <dbReference type="SAM" id="MobiDB-lite"/>
    </source>
</evidence>
<protein>
    <submittedName>
        <fullName evidence="2">Dynamin-2</fullName>
    </submittedName>
</protein>
<organism evidence="2 3">
    <name type="scientific">Dissostichus eleginoides</name>
    <name type="common">Patagonian toothfish</name>
    <name type="synonym">Dissostichus amissus</name>
    <dbReference type="NCBI Taxonomy" id="100907"/>
    <lineage>
        <taxon>Eukaryota</taxon>
        <taxon>Metazoa</taxon>
        <taxon>Chordata</taxon>
        <taxon>Craniata</taxon>
        <taxon>Vertebrata</taxon>
        <taxon>Euteleostomi</taxon>
        <taxon>Actinopterygii</taxon>
        <taxon>Neopterygii</taxon>
        <taxon>Teleostei</taxon>
        <taxon>Neoteleostei</taxon>
        <taxon>Acanthomorphata</taxon>
        <taxon>Eupercaria</taxon>
        <taxon>Perciformes</taxon>
        <taxon>Notothenioidei</taxon>
        <taxon>Nototheniidae</taxon>
        <taxon>Dissostichus</taxon>
    </lineage>
</organism>
<dbReference type="EMBL" id="JASDAP010000017">
    <property type="protein sequence ID" value="KAK1889107.1"/>
    <property type="molecule type" value="Genomic_DNA"/>
</dbReference>
<dbReference type="Proteomes" id="UP001228049">
    <property type="component" value="Unassembled WGS sequence"/>
</dbReference>
<accession>A0AAD9BRP7</accession>
<evidence type="ECO:0000313" key="2">
    <source>
        <dbReference type="EMBL" id="KAK1889107.1"/>
    </source>
</evidence>
<dbReference type="AlphaFoldDB" id="A0AAD9BRP7"/>
<name>A0AAD9BRP7_DISEL</name>
<gene>
    <name evidence="2" type="ORF">KUDE01_013785</name>
</gene>
<sequence length="235" mass="25612">MQTSFGLVQLRNPSPLRSKDLTPAEFALAFSLYRNVICSVYPTRRTELDEYLFIELDMALRFRGSGFYTYHVHFASQAAGRIKQFNQGTYWGALDSELYCRIFAACASLSCQLCGAPSHLASSCSVSTPPPEPPRSLPFSSIGNASAFNRLSPATPPPPIIPRPANKRSSANAPVSKGVDRRGRPILYQGGRMVCNNFNDLGCSLSSCRLMHICSFCGGAHARSTCPHNPTTPAD</sequence>
<evidence type="ECO:0000313" key="3">
    <source>
        <dbReference type="Proteomes" id="UP001228049"/>
    </source>
</evidence>